<dbReference type="EMBL" id="NHMK01000022">
    <property type="protein sequence ID" value="OWL94691.1"/>
    <property type="molecule type" value="Genomic_DNA"/>
</dbReference>
<organism evidence="1 2">
    <name type="scientific">Deinococcus indicus</name>
    <dbReference type="NCBI Taxonomy" id="223556"/>
    <lineage>
        <taxon>Bacteria</taxon>
        <taxon>Thermotogati</taxon>
        <taxon>Deinococcota</taxon>
        <taxon>Deinococci</taxon>
        <taxon>Deinococcales</taxon>
        <taxon>Deinococcaceae</taxon>
        <taxon>Deinococcus</taxon>
    </lineage>
</organism>
<sequence length="303" mass="32700">MQSGVYYTAAQNGTVNGGNRFAGGIYVKGDVSNLKLSKNGEYQVIEITQGTLTTQFRQTGPTTWEVRENGTLRKTMTNSPFNGMLFVDGKVGTPDPRGSAGLTGDGTDAPDIAAESQLTIAASSDVYIKDDATYSQGPQENPNAKNVLGIFSEGGNIKVNGQSGKDITVDATLMASARGKGFGTVDYDEGRGNPQPKIRITGGIIEEQSQGVGTTSRLEAKYETVRVCTRYDWRGQCTRSRDEQRFVGYEEVPGAGYSRNFKWDPRFDAGFAPPFFPTQGQFEARASFTKLSAPKGFRAVASE</sequence>
<name>A0A246BHK7_9DEIO</name>
<accession>A0A246BHK7</accession>
<comment type="caution">
    <text evidence="1">The sequence shown here is derived from an EMBL/GenBank/DDBJ whole genome shotgun (WGS) entry which is preliminary data.</text>
</comment>
<dbReference type="Proteomes" id="UP000197208">
    <property type="component" value="Unassembled WGS sequence"/>
</dbReference>
<dbReference type="AlphaFoldDB" id="A0A246BHK7"/>
<evidence type="ECO:0000313" key="2">
    <source>
        <dbReference type="Proteomes" id="UP000197208"/>
    </source>
</evidence>
<reference evidence="1 2" key="1">
    <citation type="submission" date="2017-05" db="EMBL/GenBank/DDBJ databases">
        <title>De novo genome assembly of Deniococcus indicus strain DR1.</title>
        <authorList>
            <person name="Chauhan D."/>
            <person name="Yennamalli R.M."/>
            <person name="Priyadarshini R."/>
        </authorList>
    </citation>
    <scope>NUCLEOTIDE SEQUENCE [LARGE SCALE GENOMIC DNA]</scope>
    <source>
        <strain evidence="1 2">DR1</strain>
    </source>
</reference>
<gene>
    <name evidence="1" type="ORF">CBQ26_14320</name>
</gene>
<evidence type="ECO:0000313" key="1">
    <source>
        <dbReference type="EMBL" id="OWL94691.1"/>
    </source>
</evidence>
<proteinExistence type="predicted"/>
<keyword evidence="2" id="KW-1185">Reference proteome</keyword>
<protein>
    <submittedName>
        <fullName evidence="1">Uncharacterized protein</fullName>
    </submittedName>
</protein>